<feature type="compositionally biased region" description="Basic and acidic residues" evidence="8">
    <location>
        <begin position="1240"/>
        <end position="1254"/>
    </location>
</feature>
<feature type="compositionally biased region" description="Polar residues" evidence="8">
    <location>
        <begin position="722"/>
        <end position="739"/>
    </location>
</feature>
<evidence type="ECO:0000256" key="7">
    <source>
        <dbReference type="ARBA" id="ARBA00022842"/>
    </source>
</evidence>
<feature type="region of interest" description="Disordered" evidence="8">
    <location>
        <begin position="593"/>
        <end position="643"/>
    </location>
</feature>
<keyword evidence="12" id="KW-1185">Reference proteome</keyword>
<evidence type="ECO:0000256" key="6">
    <source>
        <dbReference type="ARBA" id="ARBA00022723"/>
    </source>
</evidence>
<feature type="region of interest" description="Disordered" evidence="8">
    <location>
        <begin position="1146"/>
        <end position="1254"/>
    </location>
</feature>
<dbReference type="OrthoDB" id="2274644at2759"/>
<dbReference type="Gene3D" id="1.10.1410.10">
    <property type="match status" value="1"/>
</dbReference>
<proteinExistence type="inferred from homology"/>
<dbReference type="Proteomes" id="UP000258309">
    <property type="component" value="Unassembled WGS sequence"/>
</dbReference>
<dbReference type="OMA" id="EACEQYV"/>
<evidence type="ECO:0000259" key="9">
    <source>
        <dbReference type="Pfam" id="PF03828"/>
    </source>
</evidence>
<name>A0A3E2HG35_SCYLI</name>
<dbReference type="InterPro" id="IPR054708">
    <property type="entry name" value="MTPAP-like_central"/>
</dbReference>
<evidence type="ECO:0000256" key="2">
    <source>
        <dbReference type="ARBA" id="ARBA00001946"/>
    </source>
</evidence>
<comment type="cofactor">
    <cofactor evidence="2">
        <name>Mg(2+)</name>
        <dbReference type="ChEBI" id="CHEBI:18420"/>
    </cofactor>
</comment>
<feature type="compositionally biased region" description="Polar residues" evidence="8">
    <location>
        <begin position="198"/>
        <end position="218"/>
    </location>
</feature>
<comment type="similarity">
    <text evidence="3">Belongs to the DNA polymerase type-B-like family.</text>
</comment>
<feature type="region of interest" description="Disordered" evidence="8">
    <location>
        <begin position="100"/>
        <end position="145"/>
    </location>
</feature>
<feature type="compositionally biased region" description="Polar residues" evidence="8">
    <location>
        <begin position="1077"/>
        <end position="1088"/>
    </location>
</feature>
<dbReference type="GO" id="GO:0046872">
    <property type="term" value="F:metal ion binding"/>
    <property type="evidence" value="ECO:0007669"/>
    <property type="project" value="UniProtKB-KW"/>
</dbReference>
<feature type="region of interest" description="Disordered" evidence="8">
    <location>
        <begin position="794"/>
        <end position="825"/>
    </location>
</feature>
<feature type="compositionally biased region" description="Low complexity" evidence="8">
    <location>
        <begin position="1098"/>
        <end position="1109"/>
    </location>
</feature>
<feature type="region of interest" description="Disordered" evidence="8">
    <location>
        <begin position="919"/>
        <end position="984"/>
    </location>
</feature>
<dbReference type="PANTHER" id="PTHR12271:SF113">
    <property type="entry name" value="POLY(A) RNA POLYMERASE CID11"/>
    <property type="match status" value="1"/>
</dbReference>
<feature type="domain" description="Poly(A) RNA polymerase mitochondrial-like central palm" evidence="10">
    <location>
        <begin position="273"/>
        <end position="405"/>
    </location>
</feature>
<feature type="compositionally biased region" description="Basic and acidic residues" evidence="8">
    <location>
        <begin position="126"/>
        <end position="145"/>
    </location>
</feature>
<feature type="domain" description="PAP-associated" evidence="9">
    <location>
        <begin position="493"/>
        <end position="548"/>
    </location>
</feature>
<evidence type="ECO:0000313" key="12">
    <source>
        <dbReference type="Proteomes" id="UP000258309"/>
    </source>
</evidence>
<feature type="non-terminal residue" evidence="11">
    <location>
        <position position="1"/>
    </location>
</feature>
<dbReference type="InterPro" id="IPR043519">
    <property type="entry name" value="NT_sf"/>
</dbReference>
<feature type="compositionally biased region" description="Polar residues" evidence="8">
    <location>
        <begin position="1184"/>
        <end position="1197"/>
    </location>
</feature>
<evidence type="ECO:0000259" key="10">
    <source>
        <dbReference type="Pfam" id="PF22600"/>
    </source>
</evidence>
<dbReference type="SUPFAM" id="SSF81631">
    <property type="entry name" value="PAP/OAS1 substrate-binding domain"/>
    <property type="match status" value="1"/>
</dbReference>
<keyword evidence="5" id="KW-0808">Transferase</keyword>
<comment type="cofactor">
    <cofactor evidence="1">
        <name>Mn(2+)</name>
        <dbReference type="ChEBI" id="CHEBI:29035"/>
    </cofactor>
</comment>
<dbReference type="EMBL" id="NCSJ02000055">
    <property type="protein sequence ID" value="RFU32388.1"/>
    <property type="molecule type" value="Genomic_DNA"/>
</dbReference>
<dbReference type="Pfam" id="PF22600">
    <property type="entry name" value="MTPAP-like_central"/>
    <property type="match status" value="1"/>
</dbReference>
<feature type="compositionally biased region" description="Basic and acidic residues" evidence="8">
    <location>
        <begin position="1155"/>
        <end position="1165"/>
    </location>
</feature>
<feature type="region of interest" description="Disordered" evidence="8">
    <location>
        <begin position="168"/>
        <end position="232"/>
    </location>
</feature>
<dbReference type="InterPro" id="IPR002058">
    <property type="entry name" value="PAP_assoc"/>
</dbReference>
<feature type="region of interest" description="Disordered" evidence="8">
    <location>
        <begin position="1070"/>
        <end position="1127"/>
    </location>
</feature>
<dbReference type="AlphaFoldDB" id="A0A3E2HG35"/>
<evidence type="ECO:0000256" key="4">
    <source>
        <dbReference type="ARBA" id="ARBA00012388"/>
    </source>
</evidence>
<dbReference type="Pfam" id="PF03828">
    <property type="entry name" value="PAP_assoc"/>
    <property type="match status" value="1"/>
</dbReference>
<comment type="caution">
    <text evidence="11">The sequence shown here is derived from an EMBL/GenBank/DDBJ whole genome shotgun (WGS) entry which is preliminary data.</text>
</comment>
<evidence type="ECO:0000256" key="1">
    <source>
        <dbReference type="ARBA" id="ARBA00001936"/>
    </source>
</evidence>
<dbReference type="Gene3D" id="3.30.460.10">
    <property type="entry name" value="Beta Polymerase, domain 2"/>
    <property type="match status" value="1"/>
</dbReference>
<dbReference type="GO" id="GO:1990817">
    <property type="term" value="F:poly(A) RNA polymerase activity"/>
    <property type="evidence" value="ECO:0007669"/>
    <property type="project" value="UniProtKB-EC"/>
</dbReference>
<reference evidence="11 12" key="1">
    <citation type="submission" date="2018-05" db="EMBL/GenBank/DDBJ databases">
        <title>Draft genome sequence of Scytalidium lignicola DSM 105466, a ubiquitous saprotrophic fungus.</title>
        <authorList>
            <person name="Buettner E."/>
            <person name="Gebauer A.M."/>
            <person name="Hofrichter M."/>
            <person name="Liers C."/>
            <person name="Kellner H."/>
        </authorList>
    </citation>
    <scope>NUCLEOTIDE SEQUENCE [LARGE SCALE GENOMIC DNA]</scope>
    <source>
        <strain evidence="11 12">DSM 105466</strain>
    </source>
</reference>
<feature type="compositionally biased region" description="Low complexity" evidence="8">
    <location>
        <begin position="794"/>
        <end position="818"/>
    </location>
</feature>
<feature type="region of interest" description="Disordered" evidence="8">
    <location>
        <begin position="714"/>
        <end position="750"/>
    </location>
</feature>
<evidence type="ECO:0000256" key="8">
    <source>
        <dbReference type="SAM" id="MobiDB-lite"/>
    </source>
</evidence>
<dbReference type="SUPFAM" id="SSF81301">
    <property type="entry name" value="Nucleotidyltransferase"/>
    <property type="match status" value="1"/>
</dbReference>
<protein>
    <recommendedName>
        <fullName evidence="4">polynucleotide adenylyltransferase</fullName>
        <ecNumber evidence="4">2.7.7.19</ecNumber>
    </recommendedName>
</protein>
<feature type="compositionally biased region" description="Low complexity" evidence="8">
    <location>
        <begin position="627"/>
        <end position="643"/>
    </location>
</feature>
<dbReference type="GO" id="GO:0031123">
    <property type="term" value="P:RNA 3'-end processing"/>
    <property type="evidence" value="ECO:0007669"/>
    <property type="project" value="TreeGrafter"/>
</dbReference>
<dbReference type="PANTHER" id="PTHR12271">
    <property type="entry name" value="POLY A POLYMERASE CID PAP -RELATED"/>
    <property type="match status" value="1"/>
</dbReference>
<dbReference type="EC" id="2.7.7.19" evidence="4"/>
<keyword evidence="7" id="KW-0460">Magnesium</keyword>
<sequence>MEGQSPAGKSQYQYQSDSWSRLVRRNTLADSLSKSASSGPIVSSQQVSAHLDLLPILLPLQPSFHQEQLDRYNRLITSGRTARLHSSPVPPLLSAQHIQAVPGPRFGSGGGNTDKNHKSSPRTGHGNKDVRKSSKGERPLITEKEVLKMPAKKFDLSKAHPAHPLTQHHHANAAHHSSSVPSTPHQHARKFSFESREPSPTATNNHSPRSAYSESNSTLPSLRPLPPPRGCRFETAMTQARRRMAYSLGTEKLDDVKSADLKSELTEEEEKRLSSDMRELYDRLLPTPESEVKRRKLVEKLVTLLNNEWPGHDIQVHVFGSSGNLLCTDESDVDICITTPWKELEGVCMIAELLARSGMERVICVSSAKVPIVKIWDPELSLACDMNVNNVLALENTRMVKTYVQIDPRVRPLAMIVKHWTKRRILNDAAFGGTLSSYTWICMIIYFLQSRNPPILPALHEWPGARLTHDGKPSTFADDLEQLKEYGQKNEETLGQLLFFFFRFYGHEFDYDKVVVSVRGGNRLTKFDKKWHLSNNNRLCVEEPFNITRNLGNTADDTSFRGLHMELRRAFDLISEAKLDECCQQYEYPPEEERVWERRAPAPRPILSRSTSQSGRGRGGTHRGGRHSNQNNRNGTGNRRASSGAFDNIASYVPQALQPNMPGQDLWFAQQANAQLHNELFASYSLLQAQETSLRMHLLAQQSQNMVAQAQAYAQSQARMQGNSGSAQQPSDRNRTPTYEQPPLTAPIRPDSYFYPLQYQAGPFYAYHNPSTSPSSPSLTAAVPDLDRRMHRSTVASGSGAGAGMSSSSLRSQSQPASRTAQVQAAGVLPQSPNGLGIYHPLRQANGVIIPNFIADEPVEPHLEAGTYRTQSNSPPEDRTPKEYVGYYVNDHPASPANRRASLMPAAIPAFGDIGQTRRRLSQDQLPPSILDRLRRPSRSPSPLGHDRSFSTGAHSAPITSASSQQGTSSSGLRSMNTHGPLVVNGSGYSTPVIGLSRHISTSESSVSEDIGYETAVGSVDSMSQASFATANASSELEIRTPLMKELRIEQPVQASPVVNGVHTEPIPSFTAPPVVNGSSSQHPNLTANGVIPTEQTNSNSRPSPNPRNRLARQPQNGGVSPLDIGVGQNDVFRDEASYLSPVYEIKTPSPTTTRKFESSFERKLSMNGAGVKDMKGEPHRTATKPSGVNSPSSPTVKANGHTRGSKSETGPFGTWQKIPKNKKKGQAGDLKGPANGQSHSEKPPHNESERKGG</sequence>
<dbReference type="GO" id="GO:0010605">
    <property type="term" value="P:negative regulation of macromolecule metabolic process"/>
    <property type="evidence" value="ECO:0007669"/>
    <property type="project" value="UniProtKB-ARBA"/>
</dbReference>
<dbReference type="STRING" id="5539.A0A3E2HG35"/>
<feature type="compositionally biased region" description="Low complexity" evidence="8">
    <location>
        <begin position="960"/>
        <end position="972"/>
    </location>
</feature>
<organism evidence="11 12">
    <name type="scientific">Scytalidium lignicola</name>
    <name type="common">Hyphomycete</name>
    <dbReference type="NCBI Taxonomy" id="5539"/>
    <lineage>
        <taxon>Eukaryota</taxon>
        <taxon>Fungi</taxon>
        <taxon>Dikarya</taxon>
        <taxon>Ascomycota</taxon>
        <taxon>Pezizomycotina</taxon>
        <taxon>Leotiomycetes</taxon>
        <taxon>Leotiomycetes incertae sedis</taxon>
        <taxon>Scytalidium</taxon>
    </lineage>
</organism>
<evidence type="ECO:0000256" key="3">
    <source>
        <dbReference type="ARBA" id="ARBA00008593"/>
    </source>
</evidence>
<gene>
    <name evidence="11" type="ORF">B7463_g3955</name>
</gene>
<evidence type="ECO:0000313" key="11">
    <source>
        <dbReference type="EMBL" id="RFU32388.1"/>
    </source>
</evidence>
<evidence type="ECO:0000256" key="5">
    <source>
        <dbReference type="ARBA" id="ARBA00022679"/>
    </source>
</evidence>
<feature type="non-terminal residue" evidence="11">
    <location>
        <position position="1254"/>
    </location>
</feature>
<dbReference type="CDD" id="cd05402">
    <property type="entry name" value="NT_PAP_TUTase"/>
    <property type="match status" value="1"/>
</dbReference>
<accession>A0A3E2HG35</accession>
<keyword evidence="6" id="KW-0479">Metal-binding</keyword>